<name>A0A918N2K9_9FLAO</name>
<dbReference type="InterPro" id="IPR014729">
    <property type="entry name" value="Rossmann-like_a/b/a_fold"/>
</dbReference>
<reference evidence="2 3" key="1">
    <citation type="journal article" date="2014" name="Int. J. Syst. Evol. Microbiol.">
        <title>Complete genome sequence of Corynebacterium casei LMG S-19264T (=DSM 44701T), isolated from a smear-ripened cheese.</title>
        <authorList>
            <consortium name="US DOE Joint Genome Institute (JGI-PGF)"/>
            <person name="Walter F."/>
            <person name="Albersmeier A."/>
            <person name="Kalinowski J."/>
            <person name="Ruckert C."/>
        </authorList>
    </citation>
    <scope>NUCLEOTIDE SEQUENCE [LARGE SCALE GENOMIC DNA]</scope>
    <source>
        <strain evidence="2 3">KCTC 12285</strain>
    </source>
</reference>
<dbReference type="SUPFAM" id="SSF52402">
    <property type="entry name" value="Adenine nucleotide alpha hydrolases-like"/>
    <property type="match status" value="1"/>
</dbReference>
<evidence type="ECO:0000259" key="1">
    <source>
        <dbReference type="Pfam" id="PF02540"/>
    </source>
</evidence>
<evidence type="ECO:0000313" key="2">
    <source>
        <dbReference type="EMBL" id="GGX19500.1"/>
    </source>
</evidence>
<accession>A0A918N2K9</accession>
<dbReference type="Proteomes" id="UP000601108">
    <property type="component" value="Unassembled WGS sequence"/>
</dbReference>
<organism evidence="2 3">
    <name type="scientific">Aquimarina muelleri</name>
    <dbReference type="NCBI Taxonomy" id="279356"/>
    <lineage>
        <taxon>Bacteria</taxon>
        <taxon>Pseudomonadati</taxon>
        <taxon>Bacteroidota</taxon>
        <taxon>Flavobacteriia</taxon>
        <taxon>Flavobacteriales</taxon>
        <taxon>Flavobacteriaceae</taxon>
        <taxon>Aquimarina</taxon>
    </lineage>
</organism>
<proteinExistence type="predicted"/>
<dbReference type="InterPro" id="IPR020022">
    <property type="entry name" value="N-acetyl_sugar_amidoTrfase"/>
</dbReference>
<dbReference type="RefSeq" id="WP_027414286.1">
    <property type="nucleotide sequence ID" value="NZ_BMWS01000013.1"/>
</dbReference>
<comment type="caution">
    <text evidence="2">The sequence shown here is derived from an EMBL/GenBank/DDBJ whole genome shotgun (WGS) entry which is preliminary data.</text>
</comment>
<dbReference type="Pfam" id="PF02540">
    <property type="entry name" value="NAD_synthase"/>
    <property type="match status" value="1"/>
</dbReference>
<feature type="domain" description="NAD/GMP synthase" evidence="1">
    <location>
        <begin position="59"/>
        <end position="211"/>
    </location>
</feature>
<dbReference type="PANTHER" id="PTHR43169">
    <property type="entry name" value="EXSB FAMILY PROTEIN"/>
    <property type="match status" value="1"/>
</dbReference>
<dbReference type="InterPro" id="IPR052188">
    <property type="entry name" value="Ni-pincer_cofactor_biosynth"/>
</dbReference>
<dbReference type="PANTHER" id="PTHR43169:SF3">
    <property type="entry name" value="ATPASE, PP-LOOP SUPERFAMILY-RELATED"/>
    <property type="match status" value="1"/>
</dbReference>
<keyword evidence="3" id="KW-1185">Reference proteome</keyword>
<sequence length="378" mass="44788">MNNKIDEVMEYKICKRCIMDTTDPEITFSKEGYCNHCIDAFEKAKIEWFPNEEGEKRLQEITKKIKKETKNKEYDCIIGLSGGIDSSYLAYMLVKKLKLRPLVVHIDCGWNSEQAVRNIENIVKKLDLDLHTHVVDWQEMKDLQLAYFKANIANQDVPQDHAIFGALYSYAVKNNIRYVFNGSNFATESILPKAWGYNALDYKNLKGIHKTFGTIKLKKYPYVTFFKRYVYFPYIRKMKIVMPLNLMDYDKQKAIEIMQNELDWEYYGGKHHESRFTKYFQARYLPTKFGYDKRRAHLSSLIVSGQLTREEALKEMETEIYSNNSYIDDMEYIAKKLGVSLEEFQKIINSPNKTYKDYPNNEDLFRLAYKIKDKLFFK</sequence>
<dbReference type="EMBL" id="BMWS01000013">
    <property type="protein sequence ID" value="GGX19500.1"/>
    <property type="molecule type" value="Genomic_DNA"/>
</dbReference>
<dbReference type="AlphaFoldDB" id="A0A918N2K9"/>
<gene>
    <name evidence="2" type="primary">wbpG</name>
    <name evidence="2" type="ORF">GCM10007384_21000</name>
</gene>
<dbReference type="InterPro" id="IPR022310">
    <property type="entry name" value="NAD/GMP_synthase"/>
</dbReference>
<protein>
    <submittedName>
        <fullName evidence="2">LPS biosynthesis protein WbpG</fullName>
    </submittedName>
</protein>
<dbReference type="Gene3D" id="3.40.50.620">
    <property type="entry name" value="HUPs"/>
    <property type="match status" value="1"/>
</dbReference>
<dbReference type="GO" id="GO:0006163">
    <property type="term" value="P:purine nucleotide metabolic process"/>
    <property type="evidence" value="ECO:0007669"/>
    <property type="project" value="UniProtKB-ARBA"/>
</dbReference>
<dbReference type="NCBIfam" id="TIGR03573">
    <property type="entry name" value="WbuX"/>
    <property type="match status" value="1"/>
</dbReference>
<evidence type="ECO:0000313" key="3">
    <source>
        <dbReference type="Proteomes" id="UP000601108"/>
    </source>
</evidence>